<dbReference type="Pfam" id="PF01607">
    <property type="entry name" value="CBM_14"/>
    <property type="match status" value="1"/>
</dbReference>
<name>A0AAN8XLT3_HALRR</name>
<evidence type="ECO:0000313" key="5">
    <source>
        <dbReference type="Proteomes" id="UP001381693"/>
    </source>
</evidence>
<dbReference type="InterPro" id="IPR002557">
    <property type="entry name" value="Chitin-bd_dom"/>
</dbReference>
<dbReference type="AlphaFoldDB" id="A0AAN8XLT3"/>
<feature type="region of interest" description="Disordered" evidence="1">
    <location>
        <begin position="117"/>
        <end position="191"/>
    </location>
</feature>
<dbReference type="GO" id="GO:0008061">
    <property type="term" value="F:chitin binding"/>
    <property type="evidence" value="ECO:0007669"/>
    <property type="project" value="InterPro"/>
</dbReference>
<evidence type="ECO:0000313" key="4">
    <source>
        <dbReference type="EMBL" id="KAK7083973.1"/>
    </source>
</evidence>
<feature type="compositionally biased region" description="Low complexity" evidence="1">
    <location>
        <begin position="173"/>
        <end position="187"/>
    </location>
</feature>
<organism evidence="4 5">
    <name type="scientific">Halocaridina rubra</name>
    <name type="common">Hawaiian red shrimp</name>
    <dbReference type="NCBI Taxonomy" id="373956"/>
    <lineage>
        <taxon>Eukaryota</taxon>
        <taxon>Metazoa</taxon>
        <taxon>Ecdysozoa</taxon>
        <taxon>Arthropoda</taxon>
        <taxon>Crustacea</taxon>
        <taxon>Multicrustacea</taxon>
        <taxon>Malacostraca</taxon>
        <taxon>Eumalacostraca</taxon>
        <taxon>Eucarida</taxon>
        <taxon>Decapoda</taxon>
        <taxon>Pleocyemata</taxon>
        <taxon>Caridea</taxon>
        <taxon>Atyoidea</taxon>
        <taxon>Atyidae</taxon>
        <taxon>Halocaridina</taxon>
    </lineage>
</organism>
<dbReference type="InterPro" id="IPR036508">
    <property type="entry name" value="Chitin-bd_dom_sf"/>
</dbReference>
<dbReference type="Proteomes" id="UP001381693">
    <property type="component" value="Unassembled WGS sequence"/>
</dbReference>
<accession>A0AAN8XLT3</accession>
<dbReference type="PROSITE" id="PS50940">
    <property type="entry name" value="CHIT_BIND_II"/>
    <property type="match status" value="1"/>
</dbReference>
<evidence type="ECO:0000256" key="2">
    <source>
        <dbReference type="SAM" id="SignalP"/>
    </source>
</evidence>
<feature type="signal peptide" evidence="2">
    <location>
        <begin position="1"/>
        <end position="19"/>
    </location>
</feature>
<dbReference type="Gene3D" id="2.170.140.10">
    <property type="entry name" value="Chitin binding domain"/>
    <property type="match status" value="1"/>
</dbReference>
<dbReference type="SUPFAM" id="SSF57625">
    <property type="entry name" value="Invertebrate chitin-binding proteins"/>
    <property type="match status" value="1"/>
</dbReference>
<gene>
    <name evidence="4" type="ORF">SK128_028507</name>
</gene>
<feature type="chain" id="PRO_5042949570" description="Chitin-binding type-2 domain-containing protein" evidence="2">
    <location>
        <begin position="20"/>
        <end position="275"/>
    </location>
</feature>
<comment type="caution">
    <text evidence="4">The sequence shown here is derived from an EMBL/GenBank/DDBJ whole genome shotgun (WGS) entry which is preliminary data.</text>
</comment>
<sequence>MLKVSTAVILALMATVIMANPTNNKINQRNSLKPRNEDNSQQLLRMAPIRLRDNRGLSCPKEGFYMDTRNCSRFYRCVDVANTGYFSIFNFECPIGQVFYEDSNSCVPGICPSQSTMPVVQGPPKDEGQNPWAPPPVNPLPVLDKPQLPWGPPPIYPDQVNTPTETFSPAPPQQTSEESSQSQSASQDLENLPPWYKETPWWFKTPPAWFHTPPAWFNAPPASSKPGIVINEDVMFGEDSQGNNKGHIIKTSPKNASLTDDKAITINIPIHIVQQ</sequence>
<feature type="domain" description="Chitin-binding type-2" evidence="3">
    <location>
        <begin position="56"/>
        <end position="106"/>
    </location>
</feature>
<evidence type="ECO:0000256" key="1">
    <source>
        <dbReference type="SAM" id="MobiDB-lite"/>
    </source>
</evidence>
<proteinExistence type="predicted"/>
<keyword evidence="2" id="KW-0732">Signal</keyword>
<dbReference type="GO" id="GO:0005576">
    <property type="term" value="C:extracellular region"/>
    <property type="evidence" value="ECO:0007669"/>
    <property type="project" value="InterPro"/>
</dbReference>
<evidence type="ECO:0000259" key="3">
    <source>
        <dbReference type="PROSITE" id="PS50940"/>
    </source>
</evidence>
<protein>
    <recommendedName>
        <fullName evidence="3">Chitin-binding type-2 domain-containing protein</fullName>
    </recommendedName>
</protein>
<keyword evidence="5" id="KW-1185">Reference proteome</keyword>
<dbReference type="EMBL" id="JAXCGZ010002382">
    <property type="protein sequence ID" value="KAK7083973.1"/>
    <property type="molecule type" value="Genomic_DNA"/>
</dbReference>
<reference evidence="4 5" key="1">
    <citation type="submission" date="2023-11" db="EMBL/GenBank/DDBJ databases">
        <title>Halocaridina rubra genome assembly.</title>
        <authorList>
            <person name="Smith C."/>
        </authorList>
    </citation>
    <scope>NUCLEOTIDE SEQUENCE [LARGE SCALE GENOMIC DNA]</scope>
    <source>
        <strain evidence="4">EP-1</strain>
        <tissue evidence="4">Whole</tissue>
    </source>
</reference>